<keyword evidence="10" id="KW-0614">Plasmid</keyword>
<organism evidence="10 11">
    <name type="scientific">Azospirillum argentinense</name>
    <dbReference type="NCBI Taxonomy" id="2970906"/>
    <lineage>
        <taxon>Bacteria</taxon>
        <taxon>Pseudomonadati</taxon>
        <taxon>Pseudomonadota</taxon>
        <taxon>Alphaproteobacteria</taxon>
        <taxon>Rhodospirillales</taxon>
        <taxon>Azospirillaceae</taxon>
        <taxon>Azospirillum</taxon>
    </lineage>
</organism>
<reference evidence="10 11" key="1">
    <citation type="journal article" date="2014" name="Genome Announc.">
        <title>Complete Genome Sequence of the Model Rhizosphere Strain Azospirillum brasilense Az39, Successfully Applied in Agriculture.</title>
        <authorList>
            <person name="Rivera D."/>
            <person name="Revale S."/>
            <person name="Molina R."/>
            <person name="Gualpa J."/>
            <person name="Puente M."/>
            <person name="Maroniche G."/>
            <person name="Paris G."/>
            <person name="Baker D."/>
            <person name="Clavijo B."/>
            <person name="McLay K."/>
            <person name="Spaepen S."/>
            <person name="Perticari A."/>
            <person name="Vazquez M."/>
            <person name="Wisniewski-Dye F."/>
            <person name="Watkins C."/>
            <person name="Martinez-Abarca F."/>
            <person name="Vanderleyden J."/>
            <person name="Cassan F."/>
        </authorList>
    </citation>
    <scope>NUCLEOTIDE SEQUENCE [LARGE SCALE GENOMIC DNA]</scope>
    <source>
        <strain evidence="10 11">Az39</strain>
        <plasmid evidence="10">AbAZ39_p1</plasmid>
    </source>
</reference>
<dbReference type="Proteomes" id="UP000027186">
    <property type="component" value="Plasmid AbAZ39_p1"/>
</dbReference>
<keyword evidence="3 6" id="KW-0597">Phosphoprotein</keyword>
<evidence type="ECO:0000256" key="3">
    <source>
        <dbReference type="ARBA" id="ARBA00022553"/>
    </source>
</evidence>
<dbReference type="InterPro" id="IPR003661">
    <property type="entry name" value="HisK_dim/P_dom"/>
</dbReference>
<evidence type="ECO:0000313" key="11">
    <source>
        <dbReference type="Proteomes" id="UP000027186"/>
    </source>
</evidence>
<evidence type="ECO:0000259" key="9">
    <source>
        <dbReference type="PROSITE" id="PS50110"/>
    </source>
</evidence>
<keyword evidence="4" id="KW-0808">Transferase</keyword>
<feature type="domain" description="Response regulatory" evidence="9">
    <location>
        <begin position="605"/>
        <end position="722"/>
    </location>
</feature>
<dbReference type="SMART" id="SM00448">
    <property type="entry name" value="REC"/>
    <property type="match status" value="1"/>
</dbReference>
<dbReference type="Pfam" id="PF02518">
    <property type="entry name" value="HATPase_c"/>
    <property type="match status" value="1"/>
</dbReference>
<dbReference type="AlphaFoldDB" id="A0A060DSK2"/>
<accession>A0A060DSK2</accession>
<dbReference type="InterPro" id="IPR011006">
    <property type="entry name" value="CheY-like_superfamily"/>
</dbReference>
<evidence type="ECO:0000256" key="7">
    <source>
        <dbReference type="SAM" id="MobiDB-lite"/>
    </source>
</evidence>
<dbReference type="Pfam" id="PF00512">
    <property type="entry name" value="HisKA"/>
    <property type="match status" value="1"/>
</dbReference>
<dbReference type="InterPro" id="IPR001789">
    <property type="entry name" value="Sig_transdc_resp-reg_receiver"/>
</dbReference>
<evidence type="ECO:0000313" key="10">
    <source>
        <dbReference type="EMBL" id="AIB14163.1"/>
    </source>
</evidence>
<dbReference type="FunFam" id="3.30.565.10:FF:000049">
    <property type="entry name" value="Two-component sensor histidine kinase"/>
    <property type="match status" value="1"/>
</dbReference>
<dbReference type="InterPro" id="IPR003594">
    <property type="entry name" value="HATPase_dom"/>
</dbReference>
<dbReference type="Gene3D" id="3.30.450.20">
    <property type="entry name" value="PAS domain"/>
    <property type="match status" value="1"/>
</dbReference>
<dbReference type="PRINTS" id="PR00344">
    <property type="entry name" value="BCTRLSENSOR"/>
</dbReference>
<feature type="domain" description="Histidine kinase" evidence="8">
    <location>
        <begin position="352"/>
        <end position="565"/>
    </location>
</feature>
<evidence type="ECO:0000256" key="4">
    <source>
        <dbReference type="ARBA" id="ARBA00022679"/>
    </source>
</evidence>
<feature type="modified residue" description="4-aspartylphosphate" evidence="6">
    <location>
        <position position="656"/>
    </location>
</feature>
<dbReference type="CDD" id="cd00082">
    <property type="entry name" value="HisKA"/>
    <property type="match status" value="1"/>
</dbReference>
<geneLocation type="plasmid" evidence="10 11">
    <name>AbAZ39_p1</name>
</geneLocation>
<sequence>MQRAHLVAAFLTFAALCVGVSALSVSRDRHVTLEQARREFAATAHLLDEHASRAIEAGDAQLRMLLDALERWDRRDPDEGRRIQAAMHARAERLPQVGGVWALGAQGRLLLDSAEHPPPPRDLSERDYAQAHLGVTQGPPPALHVGSYLPGPEIPGPGIRQGRFTISRALRDEEGTLQAIAVAGIQNTYFSQMYGEAGWGEGARLALFTSAKEKLAEWPPDSAVEPPTTAWPQPWDPPDGPAIIEGTQITAARMLTGFPIVVVASRPLSEVLAPWRERALWTTTVSGGILTGASLLFAFALAGARREETVRAELLRANQSLDERVRQRTADLEKALRSAEMASLAKMKVLATVSHDLRQPLQGLAAFHELLLKEAPNPTLQQLGAMASASLQAGQRLLDDLLTLSRLEAGVVPVEVGAFPLAPLLDQLAAELRAEAEGKGLRLTVMPTKAWVRSDPARLQPILRNLLSNAVKYTARGGVVVGVRPHGDGLRVEIWDSGQGIAKAELGTIWEEFYQIGNPARDGSRGAGLGLSIVERTARLLGHPLEVRSRVGRGSVFAVTLPRVAAPAVPLAVEVSRPELTPPAAPPIPPERTAESSPGRLSGRRVLVVEDDPLQRSSLTLLLEQAGAGVMAADSFDSALAAAQATLQAPSAILSDYRLPGGTDGLSGIQTLRGVLGRDVPAILLTGELSADLVRAAKDAGCLVLTKPAPPNRILTTLAELTAGADAAV</sequence>
<name>A0A060DSK2_9PROT</name>
<dbReference type="CDD" id="cd12914">
    <property type="entry name" value="PDC1_DGC_like"/>
    <property type="match status" value="1"/>
</dbReference>
<dbReference type="GO" id="GO:0005886">
    <property type="term" value="C:plasma membrane"/>
    <property type="evidence" value="ECO:0007669"/>
    <property type="project" value="TreeGrafter"/>
</dbReference>
<gene>
    <name evidence="10" type="ORF">ABAZ39_19765</name>
</gene>
<dbReference type="KEGG" id="abq:ABAZ39_19765"/>
<dbReference type="Gene3D" id="3.40.50.2300">
    <property type="match status" value="1"/>
</dbReference>
<dbReference type="Gene3D" id="3.30.565.10">
    <property type="entry name" value="Histidine kinase-like ATPase, C-terminal domain"/>
    <property type="match status" value="1"/>
</dbReference>
<dbReference type="InterPro" id="IPR036890">
    <property type="entry name" value="HATPase_C_sf"/>
</dbReference>
<feature type="region of interest" description="Disordered" evidence="7">
    <location>
        <begin position="579"/>
        <end position="602"/>
    </location>
</feature>
<protein>
    <recommendedName>
        <fullName evidence="2">histidine kinase</fullName>
        <ecNumber evidence="2">2.7.13.3</ecNumber>
    </recommendedName>
</protein>
<evidence type="ECO:0000256" key="2">
    <source>
        <dbReference type="ARBA" id="ARBA00012438"/>
    </source>
</evidence>
<dbReference type="EC" id="2.7.13.3" evidence="2"/>
<dbReference type="SUPFAM" id="SSF52172">
    <property type="entry name" value="CheY-like"/>
    <property type="match status" value="1"/>
</dbReference>
<evidence type="ECO:0000259" key="8">
    <source>
        <dbReference type="PROSITE" id="PS50109"/>
    </source>
</evidence>
<dbReference type="Gene3D" id="1.10.287.130">
    <property type="match status" value="1"/>
</dbReference>
<dbReference type="PROSITE" id="PS50109">
    <property type="entry name" value="HIS_KIN"/>
    <property type="match status" value="1"/>
</dbReference>
<dbReference type="PANTHER" id="PTHR43047:SF9">
    <property type="entry name" value="HISTIDINE KINASE"/>
    <property type="match status" value="1"/>
</dbReference>
<dbReference type="SMART" id="SM00387">
    <property type="entry name" value="HATPase_c"/>
    <property type="match status" value="1"/>
</dbReference>
<dbReference type="RefSeq" id="WP_051658267.1">
    <property type="nucleotide sequence ID" value="NZ_CP007794.1"/>
</dbReference>
<dbReference type="PROSITE" id="PS50110">
    <property type="entry name" value="RESPONSE_REGULATORY"/>
    <property type="match status" value="1"/>
</dbReference>
<dbReference type="PANTHER" id="PTHR43047">
    <property type="entry name" value="TWO-COMPONENT HISTIDINE PROTEIN KINASE"/>
    <property type="match status" value="1"/>
</dbReference>
<dbReference type="EMBL" id="CP007794">
    <property type="protein sequence ID" value="AIB14163.1"/>
    <property type="molecule type" value="Genomic_DNA"/>
</dbReference>
<feature type="region of interest" description="Disordered" evidence="7">
    <location>
        <begin position="219"/>
        <end position="238"/>
    </location>
</feature>
<evidence type="ECO:0000256" key="6">
    <source>
        <dbReference type="PROSITE-ProRule" id="PRU00169"/>
    </source>
</evidence>
<dbReference type="SMART" id="SM00388">
    <property type="entry name" value="HisKA"/>
    <property type="match status" value="1"/>
</dbReference>
<proteinExistence type="predicted"/>
<dbReference type="InterPro" id="IPR004358">
    <property type="entry name" value="Sig_transdc_His_kin-like_C"/>
</dbReference>
<dbReference type="GO" id="GO:0000155">
    <property type="term" value="F:phosphorelay sensor kinase activity"/>
    <property type="evidence" value="ECO:0007669"/>
    <property type="project" value="InterPro"/>
</dbReference>
<dbReference type="GO" id="GO:0009927">
    <property type="term" value="F:histidine phosphotransfer kinase activity"/>
    <property type="evidence" value="ECO:0007669"/>
    <property type="project" value="TreeGrafter"/>
</dbReference>
<feature type="compositionally biased region" description="Pro residues" evidence="7">
    <location>
        <begin position="580"/>
        <end position="590"/>
    </location>
</feature>
<dbReference type="CDD" id="cd00156">
    <property type="entry name" value="REC"/>
    <property type="match status" value="1"/>
</dbReference>
<keyword evidence="5" id="KW-0418">Kinase</keyword>
<comment type="catalytic activity">
    <reaction evidence="1">
        <text>ATP + protein L-histidine = ADP + protein N-phospho-L-histidine.</text>
        <dbReference type="EC" id="2.7.13.3"/>
    </reaction>
</comment>
<dbReference type="SUPFAM" id="SSF55874">
    <property type="entry name" value="ATPase domain of HSP90 chaperone/DNA topoisomerase II/histidine kinase"/>
    <property type="match status" value="1"/>
</dbReference>
<evidence type="ECO:0000256" key="1">
    <source>
        <dbReference type="ARBA" id="ARBA00000085"/>
    </source>
</evidence>
<dbReference type="Pfam" id="PF00072">
    <property type="entry name" value="Response_reg"/>
    <property type="match status" value="1"/>
</dbReference>
<dbReference type="InterPro" id="IPR036097">
    <property type="entry name" value="HisK_dim/P_sf"/>
</dbReference>
<evidence type="ECO:0000256" key="5">
    <source>
        <dbReference type="ARBA" id="ARBA00022777"/>
    </source>
</evidence>
<dbReference type="SUPFAM" id="SSF47384">
    <property type="entry name" value="Homodimeric domain of signal transducing histidine kinase"/>
    <property type="match status" value="1"/>
</dbReference>
<dbReference type="InterPro" id="IPR005467">
    <property type="entry name" value="His_kinase_dom"/>
</dbReference>